<dbReference type="AlphaFoldDB" id="A0A9E2F6W9"/>
<reference evidence="1 2" key="1">
    <citation type="journal article" date="2021" name="bioRxiv">
        <title>Unique metabolic strategies in Hadean analogues reveal hints for primordial physiology.</title>
        <authorList>
            <person name="Nobu M.K."/>
            <person name="Nakai R."/>
            <person name="Tamazawa S."/>
            <person name="Mori H."/>
            <person name="Toyoda A."/>
            <person name="Ijiri A."/>
            <person name="Suzuki S."/>
            <person name="Kurokawa K."/>
            <person name="Kamagata Y."/>
            <person name="Tamaki H."/>
        </authorList>
    </citation>
    <scope>NUCLEOTIDE SEQUENCE [LARGE SCALE GENOMIC DNA]</scope>
    <source>
        <strain evidence="1">BS525</strain>
    </source>
</reference>
<evidence type="ECO:0000313" key="2">
    <source>
        <dbReference type="Proteomes" id="UP000811545"/>
    </source>
</evidence>
<organism evidence="1 2">
    <name type="scientific">Psychracetigena formicireducens</name>
    <dbReference type="NCBI Taxonomy" id="2986056"/>
    <lineage>
        <taxon>Bacteria</taxon>
        <taxon>Bacillati</taxon>
        <taxon>Candidatus Lithacetigenota</taxon>
        <taxon>Candidatus Psychracetigena</taxon>
    </lineage>
</organism>
<proteinExistence type="predicted"/>
<name>A0A9E2F6W9_PSYF1</name>
<comment type="caution">
    <text evidence="1">The sequence shown here is derived from an EMBL/GenBank/DDBJ whole genome shotgun (WGS) entry which is preliminary data.</text>
</comment>
<protein>
    <submittedName>
        <fullName evidence="1">Uncharacterized protein</fullName>
    </submittedName>
</protein>
<evidence type="ECO:0000313" key="1">
    <source>
        <dbReference type="EMBL" id="MBT9145003.1"/>
    </source>
</evidence>
<dbReference type="EMBL" id="QLTW01000039">
    <property type="protein sequence ID" value="MBT9145003.1"/>
    <property type="molecule type" value="Genomic_DNA"/>
</dbReference>
<accession>A0A9E2F6W9</accession>
<dbReference type="Proteomes" id="UP000811545">
    <property type="component" value="Unassembled WGS sequence"/>
</dbReference>
<gene>
    <name evidence="1" type="ORF">DDT42_00867</name>
</gene>
<sequence length="65" mass="7353">MIKAKSLNEKLWTELTIEEVEERIERMLIPHCIGVDNMMCGGCFGIFRVPNPPNPRCPVSGVHSK</sequence>